<keyword evidence="4 5" id="KW-0472">Membrane</keyword>
<reference evidence="7 8" key="1">
    <citation type="journal article" date="2014" name="BMC Genomics">
        <title>Comparison of environmental and isolate Sulfobacillus genomes reveals diverse carbon, sulfur, nitrogen, and hydrogen metabolisms.</title>
        <authorList>
            <person name="Justice N.B."/>
            <person name="Norman A."/>
            <person name="Brown C.T."/>
            <person name="Singh A."/>
            <person name="Thomas B.C."/>
            <person name="Banfield J.F."/>
        </authorList>
    </citation>
    <scope>NUCLEOTIDE SEQUENCE [LARGE SCALE GENOMIC DNA]</scope>
    <source>
        <strain evidence="7">AMDSBA3</strain>
    </source>
</reference>
<protein>
    <recommendedName>
        <fullName evidence="6">Peptidase C39 domain-containing protein</fullName>
    </recommendedName>
</protein>
<evidence type="ECO:0000313" key="7">
    <source>
        <dbReference type="EMBL" id="PSR23402.1"/>
    </source>
</evidence>
<dbReference type="AlphaFoldDB" id="A0A2T2WMD4"/>
<evidence type="ECO:0000256" key="1">
    <source>
        <dbReference type="ARBA" id="ARBA00004651"/>
    </source>
</evidence>
<dbReference type="Gene3D" id="3.90.70.10">
    <property type="entry name" value="Cysteine proteinases"/>
    <property type="match status" value="1"/>
</dbReference>
<feature type="transmembrane region" description="Helical" evidence="5">
    <location>
        <begin position="355"/>
        <end position="380"/>
    </location>
</feature>
<accession>A0A2T2WMD4</accession>
<evidence type="ECO:0000313" key="8">
    <source>
        <dbReference type="Proteomes" id="UP000241848"/>
    </source>
</evidence>
<feature type="transmembrane region" description="Helical" evidence="5">
    <location>
        <begin position="268"/>
        <end position="283"/>
    </location>
</feature>
<dbReference type="GO" id="GO:0006508">
    <property type="term" value="P:proteolysis"/>
    <property type="evidence" value="ECO:0007669"/>
    <property type="project" value="InterPro"/>
</dbReference>
<evidence type="ECO:0000256" key="5">
    <source>
        <dbReference type="SAM" id="Phobius"/>
    </source>
</evidence>
<keyword evidence="3 5" id="KW-1133">Transmembrane helix</keyword>
<evidence type="ECO:0000259" key="6">
    <source>
        <dbReference type="PROSITE" id="PS50990"/>
    </source>
</evidence>
<feature type="transmembrane region" description="Helical" evidence="5">
    <location>
        <begin position="162"/>
        <end position="187"/>
    </location>
</feature>
<dbReference type="InterPro" id="IPR005074">
    <property type="entry name" value="Peptidase_C39"/>
</dbReference>
<name>A0A2T2WMD4_9FIRM</name>
<evidence type="ECO:0000256" key="3">
    <source>
        <dbReference type="ARBA" id="ARBA00022989"/>
    </source>
</evidence>
<evidence type="ECO:0000256" key="4">
    <source>
        <dbReference type="ARBA" id="ARBA00023136"/>
    </source>
</evidence>
<dbReference type="Proteomes" id="UP000241848">
    <property type="component" value="Unassembled WGS sequence"/>
</dbReference>
<gene>
    <name evidence="7" type="ORF">C7B45_03575</name>
</gene>
<dbReference type="EMBL" id="PXYV01000006">
    <property type="protein sequence ID" value="PSR23402.1"/>
    <property type="molecule type" value="Genomic_DNA"/>
</dbReference>
<feature type="transmembrane region" description="Helical" evidence="5">
    <location>
        <begin position="392"/>
        <end position="410"/>
    </location>
</feature>
<feature type="domain" description="Peptidase C39" evidence="6">
    <location>
        <begin position="11"/>
        <end position="130"/>
    </location>
</feature>
<dbReference type="GO" id="GO:0005886">
    <property type="term" value="C:plasma membrane"/>
    <property type="evidence" value="ECO:0007669"/>
    <property type="project" value="UniProtKB-SubCell"/>
</dbReference>
<comment type="subcellular location">
    <subcellularLocation>
        <location evidence="1">Cell membrane</location>
        <topology evidence="1">Multi-pass membrane protein</topology>
    </subcellularLocation>
</comment>
<dbReference type="Gene3D" id="1.20.1560.10">
    <property type="entry name" value="ABC transporter type 1, transmembrane domain"/>
    <property type="match status" value="1"/>
</dbReference>
<feature type="transmembrane region" description="Helical" evidence="5">
    <location>
        <begin position="193"/>
        <end position="218"/>
    </location>
</feature>
<dbReference type="SUPFAM" id="SSF90123">
    <property type="entry name" value="ABC transporter transmembrane region"/>
    <property type="match status" value="1"/>
</dbReference>
<proteinExistence type="predicted"/>
<comment type="caution">
    <text evidence="7">The sequence shown here is derived from an EMBL/GenBank/DDBJ whole genome shotgun (WGS) entry which is preliminary data.</text>
</comment>
<dbReference type="GO" id="GO:0005524">
    <property type="term" value="F:ATP binding"/>
    <property type="evidence" value="ECO:0007669"/>
    <property type="project" value="InterPro"/>
</dbReference>
<evidence type="ECO:0000256" key="2">
    <source>
        <dbReference type="ARBA" id="ARBA00022692"/>
    </source>
</evidence>
<feature type="transmembrane region" description="Helical" evidence="5">
    <location>
        <begin position="289"/>
        <end position="308"/>
    </location>
</feature>
<dbReference type="GO" id="GO:0008233">
    <property type="term" value="F:peptidase activity"/>
    <property type="evidence" value="ECO:0007669"/>
    <property type="project" value="InterPro"/>
</dbReference>
<dbReference type="Pfam" id="PF03412">
    <property type="entry name" value="Peptidase_C39"/>
    <property type="match status" value="1"/>
</dbReference>
<dbReference type="PROSITE" id="PS50990">
    <property type="entry name" value="PEPTIDASE_C39"/>
    <property type="match status" value="1"/>
</dbReference>
<feature type="non-terminal residue" evidence="7">
    <location>
        <position position="412"/>
    </location>
</feature>
<sequence>MKRFPYPFRFQLATNDCAPACVMAIGDYHGVAVNIHQLRDALLADNAAGTAISNFQRLSTWFDVQLGRTDQNKPDLVTTPYIAYWPEQSHYVVVWRVTASTVILGDPAVGVVRMSRRDFSQSWNGIVIVLRPGDSSDPSFVRQPQHLGSLILRLFRPQWYRLALLAIPATALGILNAVFAVAFPYFLQNLAELVRFTLAFVAISLMLSVVTSGLTAFVKRRMALDIVRDLVPTLQYLSPQFYTVGDAYTRFQDVQHVVDAFTGLARDLPYALMIWIGALWYLTERASTVAAVMLGLLVAIIVCLSPFVRRVRNYFYLIRLRTANLNNLLVHSWGGRLDTIYTPWQELVTTTFRQALWNIPITTVMQQTSSLGIVAVGFFAGLHSHRFGMAPLLSLIFLVNYMIGATYALYQK</sequence>
<organism evidence="7 8">
    <name type="scientific">Sulfobacillus acidophilus</name>
    <dbReference type="NCBI Taxonomy" id="53633"/>
    <lineage>
        <taxon>Bacteria</taxon>
        <taxon>Bacillati</taxon>
        <taxon>Bacillota</taxon>
        <taxon>Clostridia</taxon>
        <taxon>Eubacteriales</taxon>
        <taxon>Clostridiales Family XVII. Incertae Sedis</taxon>
        <taxon>Sulfobacillus</taxon>
    </lineage>
</organism>
<keyword evidence="2 5" id="KW-0812">Transmembrane</keyword>
<dbReference type="InterPro" id="IPR036640">
    <property type="entry name" value="ABC1_TM_sf"/>
</dbReference>